<dbReference type="NCBIfam" id="TIGR00119">
    <property type="entry name" value="acolac_sm"/>
    <property type="match status" value="1"/>
</dbReference>
<dbReference type="GO" id="GO:1990610">
    <property type="term" value="F:acetolactate synthase regulator activity"/>
    <property type="evidence" value="ECO:0007669"/>
    <property type="project" value="UniProtKB-UniRule"/>
</dbReference>
<evidence type="ECO:0000256" key="3">
    <source>
        <dbReference type="ARBA" id="ARBA00006341"/>
    </source>
</evidence>
<dbReference type="STRING" id="1400863.BN873_380020"/>
<evidence type="ECO:0000259" key="9">
    <source>
        <dbReference type="PROSITE" id="PS51671"/>
    </source>
</evidence>
<comment type="function">
    <text evidence="8">Catalyzes the conversion of 2 pyruvate molecules into acetolactate in the first common step of the biosynthetic pathway of the branched-amino acids such as leucine, isoleucine, and valine.</text>
</comment>
<comment type="catalytic activity">
    <reaction evidence="7 8">
        <text>2 pyruvate + H(+) = (2S)-2-acetolactate + CO2</text>
        <dbReference type="Rhea" id="RHEA:25249"/>
        <dbReference type="ChEBI" id="CHEBI:15361"/>
        <dbReference type="ChEBI" id="CHEBI:15378"/>
        <dbReference type="ChEBI" id="CHEBI:16526"/>
        <dbReference type="ChEBI" id="CHEBI:58476"/>
        <dbReference type="EC" id="2.2.1.6"/>
    </reaction>
</comment>
<dbReference type="Proteomes" id="UP000035760">
    <property type="component" value="Unassembled WGS sequence"/>
</dbReference>
<evidence type="ECO:0000313" key="11">
    <source>
        <dbReference type="Proteomes" id="UP000035760"/>
    </source>
</evidence>
<dbReference type="UniPathway" id="UPA00047">
    <property type="reaction ID" value="UER00055"/>
</dbReference>
<evidence type="ECO:0000256" key="2">
    <source>
        <dbReference type="ARBA" id="ARBA00005025"/>
    </source>
</evidence>
<name>W6MDK8_9GAMM</name>
<dbReference type="Gene3D" id="3.30.70.260">
    <property type="match status" value="1"/>
</dbReference>
<dbReference type="InterPro" id="IPR002912">
    <property type="entry name" value="ACT_dom"/>
</dbReference>
<evidence type="ECO:0000313" key="10">
    <source>
        <dbReference type="EMBL" id="CDI03038.1"/>
    </source>
</evidence>
<dbReference type="NCBIfam" id="NF008864">
    <property type="entry name" value="PRK11895.1"/>
    <property type="match status" value="1"/>
</dbReference>
<gene>
    <name evidence="10" type="primary">ilvH</name>
    <name evidence="10" type="ORF">BN873_380020</name>
</gene>
<dbReference type="PROSITE" id="PS51671">
    <property type="entry name" value="ACT"/>
    <property type="match status" value="1"/>
</dbReference>
<keyword evidence="5 8" id="KW-0028">Amino-acid biosynthesis</keyword>
<evidence type="ECO:0000256" key="5">
    <source>
        <dbReference type="ARBA" id="ARBA00022605"/>
    </source>
</evidence>
<feature type="domain" description="ACT" evidence="9">
    <location>
        <begin position="9"/>
        <end position="83"/>
    </location>
</feature>
<comment type="caution">
    <text evidence="10">The sequence shown here is derived from an EMBL/GenBank/DDBJ whole genome shotgun (WGS) entry which is preliminary data.</text>
</comment>
<dbReference type="AlphaFoldDB" id="W6MDK8"/>
<dbReference type="InterPro" id="IPR045865">
    <property type="entry name" value="ACT-like_dom_sf"/>
</dbReference>
<keyword evidence="11" id="KW-1185">Reference proteome</keyword>
<dbReference type="InterPro" id="IPR039557">
    <property type="entry name" value="AHAS_ACT"/>
</dbReference>
<dbReference type="Gene3D" id="3.30.70.1150">
    <property type="entry name" value="ACT-like. Chain A, domain 2"/>
    <property type="match status" value="1"/>
</dbReference>
<dbReference type="OrthoDB" id="9787365at2"/>
<dbReference type="RefSeq" id="WP_048673574.1">
    <property type="nucleotide sequence ID" value="NZ_CBTJ020000045.1"/>
</dbReference>
<dbReference type="FunFam" id="3.30.70.260:FF:000001">
    <property type="entry name" value="Acetolactate synthase, small subunit"/>
    <property type="match status" value="1"/>
</dbReference>
<evidence type="ECO:0000256" key="6">
    <source>
        <dbReference type="ARBA" id="ARBA00023304"/>
    </source>
</evidence>
<dbReference type="GO" id="GO:0009097">
    <property type="term" value="P:isoleucine biosynthetic process"/>
    <property type="evidence" value="ECO:0007669"/>
    <property type="project" value="UniProtKB-UniRule"/>
</dbReference>
<comment type="subunit">
    <text evidence="4 8">Dimer of large and small chains.</text>
</comment>
<dbReference type="PANTHER" id="PTHR30239">
    <property type="entry name" value="ACETOLACTATE SYNTHASE SMALL SUBUNIT"/>
    <property type="match status" value="1"/>
</dbReference>
<proteinExistence type="inferred from homology"/>
<dbReference type="PANTHER" id="PTHR30239:SF0">
    <property type="entry name" value="ACETOLACTATE SYNTHASE SMALL SUBUNIT 1, CHLOROPLASTIC"/>
    <property type="match status" value="1"/>
</dbReference>
<dbReference type="CDD" id="cd04878">
    <property type="entry name" value="ACT_AHAS"/>
    <property type="match status" value="1"/>
</dbReference>
<evidence type="ECO:0000256" key="7">
    <source>
        <dbReference type="ARBA" id="ARBA00048670"/>
    </source>
</evidence>
<reference evidence="10" key="2">
    <citation type="submission" date="2014-03" db="EMBL/GenBank/DDBJ databases">
        <title>Candidatus Competibacter-lineage genomes retrieved from metagenomes reveal functional metabolic diversity.</title>
        <authorList>
            <person name="McIlroy S.J."/>
            <person name="Albertsen M."/>
            <person name="Andresen E.K."/>
            <person name="Saunders A.M."/>
            <person name="Kristiansen R."/>
            <person name="Stokholm-Bjerregaard M."/>
            <person name="Nielsen K.L."/>
            <person name="Nielsen P.H."/>
        </authorList>
    </citation>
    <scope>NUCLEOTIDE SEQUENCE</scope>
    <source>
        <strain evidence="10">Run_A_D11</strain>
    </source>
</reference>
<comment type="pathway">
    <text evidence="2 8">Amino-acid biosynthesis; L-valine biosynthesis; L-valine from pyruvate: step 1/4.</text>
</comment>
<dbReference type="Pfam" id="PF10369">
    <property type="entry name" value="ALS_ss_C"/>
    <property type="match status" value="1"/>
</dbReference>
<dbReference type="GO" id="GO:0003984">
    <property type="term" value="F:acetolactate synthase activity"/>
    <property type="evidence" value="ECO:0007669"/>
    <property type="project" value="UniProtKB-UniRule"/>
</dbReference>
<evidence type="ECO:0000256" key="1">
    <source>
        <dbReference type="ARBA" id="ARBA00004974"/>
    </source>
</evidence>
<accession>W6MDK8</accession>
<dbReference type="SUPFAM" id="SSF55021">
    <property type="entry name" value="ACT-like"/>
    <property type="match status" value="2"/>
</dbReference>
<dbReference type="InterPro" id="IPR019455">
    <property type="entry name" value="Acetolactate_synth_ssu_C"/>
</dbReference>
<evidence type="ECO:0000256" key="4">
    <source>
        <dbReference type="ARBA" id="ARBA00011744"/>
    </source>
</evidence>
<sequence>MNNNNERHLISILLENEAGALSRVANLFSARGYNIESLTVAPTDDETLSRLTLVTYGNEQIVEQIVKQLNKLIDVVKLIDLSETDAIERELMLVKTKATGELRAEMKRLADIFGGHVLDVTDATYTIELTGTASKLDNFLHAIDKEAILEVVRSGATGIALGQKSLRA</sequence>
<dbReference type="EMBL" id="CBTJ020000045">
    <property type="protein sequence ID" value="CDI03038.1"/>
    <property type="molecule type" value="Genomic_DNA"/>
</dbReference>
<dbReference type="UniPathway" id="UPA00049">
    <property type="reaction ID" value="UER00059"/>
</dbReference>
<organism evidence="10 11">
    <name type="scientific">Candidatus Competibacter denitrificans Run_A_D11</name>
    <dbReference type="NCBI Taxonomy" id="1400863"/>
    <lineage>
        <taxon>Bacteria</taxon>
        <taxon>Pseudomonadati</taxon>
        <taxon>Pseudomonadota</taxon>
        <taxon>Gammaproteobacteria</taxon>
        <taxon>Candidatus Competibacteraceae</taxon>
        <taxon>Candidatus Competibacter</taxon>
    </lineage>
</organism>
<reference evidence="10" key="1">
    <citation type="submission" date="2013-07" db="EMBL/GenBank/DDBJ databases">
        <authorList>
            <person name="McIlroy S."/>
        </authorList>
    </citation>
    <scope>NUCLEOTIDE SEQUENCE [LARGE SCALE GENOMIC DNA]</scope>
    <source>
        <strain evidence="10">Run_A_D11</strain>
    </source>
</reference>
<dbReference type="GO" id="GO:0009099">
    <property type="term" value="P:L-valine biosynthetic process"/>
    <property type="evidence" value="ECO:0007669"/>
    <property type="project" value="UniProtKB-UniRule"/>
</dbReference>
<dbReference type="InterPro" id="IPR027271">
    <property type="entry name" value="Acetolactate_synth/TF_NikR_C"/>
</dbReference>
<dbReference type="EC" id="2.2.1.6" evidence="8"/>
<protein>
    <recommendedName>
        <fullName evidence="8">Acetolactate synthase small subunit</fullName>
        <shortName evidence="8">AHAS</shortName>
        <shortName evidence="8">ALS</shortName>
        <ecNumber evidence="8">2.2.1.6</ecNumber>
    </recommendedName>
    <alternativeName>
        <fullName evidence="8">Acetohydroxy-acid synthase small subunit</fullName>
    </alternativeName>
</protein>
<dbReference type="GO" id="GO:0005829">
    <property type="term" value="C:cytosol"/>
    <property type="evidence" value="ECO:0007669"/>
    <property type="project" value="TreeGrafter"/>
</dbReference>
<dbReference type="InterPro" id="IPR054480">
    <property type="entry name" value="AHAS_small-like_ACT"/>
</dbReference>
<evidence type="ECO:0000256" key="8">
    <source>
        <dbReference type="RuleBase" id="RU368092"/>
    </source>
</evidence>
<comment type="similarity">
    <text evidence="3 8">Belongs to the acetolactate synthase small subunit family.</text>
</comment>
<dbReference type="Pfam" id="PF22629">
    <property type="entry name" value="ACT_AHAS_ss"/>
    <property type="match status" value="1"/>
</dbReference>
<keyword evidence="8 10" id="KW-0808">Transferase</keyword>
<dbReference type="InterPro" id="IPR004789">
    <property type="entry name" value="Acetalactate_synth_ssu"/>
</dbReference>
<comment type="pathway">
    <text evidence="1 8">Amino-acid biosynthesis; L-isoleucine biosynthesis; L-isoleucine from 2-oxobutanoate: step 1/4.</text>
</comment>
<keyword evidence="6 8" id="KW-0100">Branched-chain amino acid biosynthesis</keyword>